<dbReference type="CDD" id="cd00002">
    <property type="entry name" value="YbaK_deacylase"/>
    <property type="match status" value="1"/>
</dbReference>
<dbReference type="PIRSF" id="PIRSF006181">
    <property type="entry name" value="EbsC_YbaK"/>
    <property type="match status" value="1"/>
</dbReference>
<accession>A0A1W1Y1Z0</accession>
<dbReference type="Gene3D" id="3.90.960.10">
    <property type="entry name" value="YbaK/aminoacyl-tRNA synthetase-associated domain"/>
    <property type="match status" value="1"/>
</dbReference>
<evidence type="ECO:0000256" key="4">
    <source>
        <dbReference type="PIRNR" id="PIRNR006181"/>
    </source>
</evidence>
<evidence type="ECO:0000259" key="5">
    <source>
        <dbReference type="Pfam" id="PF04073"/>
    </source>
</evidence>
<gene>
    <name evidence="6" type="ORF">SAMN04487984_0060</name>
</gene>
<proteinExistence type="inferred from homology"/>
<dbReference type="InterPro" id="IPR004369">
    <property type="entry name" value="Prolyl-tRNA_editing_YbaK/EbsC"/>
</dbReference>
<feature type="domain" description="YbaK/aminoacyl-tRNA synthetase-associated" evidence="5">
    <location>
        <begin position="34"/>
        <end position="145"/>
    </location>
</feature>
<dbReference type="EMBL" id="FWXK01000001">
    <property type="protein sequence ID" value="SMC30162.1"/>
    <property type="molecule type" value="Genomic_DNA"/>
</dbReference>
<keyword evidence="3 4" id="KW-0456">Lyase</keyword>
<reference evidence="7" key="1">
    <citation type="submission" date="2017-04" db="EMBL/GenBank/DDBJ databases">
        <authorList>
            <person name="Varghese N."/>
            <person name="Submissions S."/>
        </authorList>
    </citation>
    <scope>NUCLEOTIDE SEQUENCE [LARGE SCALE GENOMIC DNA]</scope>
    <source>
        <strain evidence="7">DSM 21500</strain>
    </source>
</reference>
<evidence type="ECO:0000313" key="7">
    <source>
        <dbReference type="Proteomes" id="UP000243884"/>
    </source>
</evidence>
<keyword evidence="2 4" id="KW-0648">Protein biosynthesis</keyword>
<dbReference type="EC" id="4.2.-.-" evidence="4"/>
<name>A0A1W1Y1Z0_9LACT</name>
<dbReference type="GO" id="GO:0002161">
    <property type="term" value="F:aminoacyl-tRNA deacylase activity"/>
    <property type="evidence" value="ECO:0007669"/>
    <property type="project" value="InterPro"/>
</dbReference>
<organism evidence="6 7">
    <name type="scientific">Aerococcus suis</name>
    <dbReference type="NCBI Taxonomy" id="371602"/>
    <lineage>
        <taxon>Bacteria</taxon>
        <taxon>Bacillati</taxon>
        <taxon>Bacillota</taxon>
        <taxon>Bacilli</taxon>
        <taxon>Lactobacillales</taxon>
        <taxon>Aerococcaceae</taxon>
        <taxon>Aerococcus</taxon>
    </lineage>
</organism>
<comment type="similarity">
    <text evidence="1 4">Belongs to the prolyl-tRNA editing family. YbaK/EbsC subfamily.</text>
</comment>
<dbReference type="GO" id="GO:0016829">
    <property type="term" value="F:lyase activity"/>
    <property type="evidence" value="ECO:0007669"/>
    <property type="project" value="UniProtKB-KW"/>
</dbReference>
<dbReference type="STRING" id="371602.SAMN04487984_0060"/>
<dbReference type="NCBIfam" id="TIGR00011">
    <property type="entry name" value="YbaK_EbsC"/>
    <property type="match status" value="1"/>
</dbReference>
<evidence type="ECO:0000256" key="3">
    <source>
        <dbReference type="ARBA" id="ARBA00023239"/>
    </source>
</evidence>
<dbReference type="PANTHER" id="PTHR30411:SF0">
    <property type="entry name" value="CYS-TRNA(PRO)_CYS-TRNA(CYS) DEACYLASE YBAK"/>
    <property type="match status" value="1"/>
</dbReference>
<dbReference type="GO" id="GO:0006412">
    <property type="term" value="P:translation"/>
    <property type="evidence" value="ECO:0007669"/>
    <property type="project" value="UniProtKB-KW"/>
</dbReference>
<evidence type="ECO:0000313" key="6">
    <source>
        <dbReference type="EMBL" id="SMC30162.1"/>
    </source>
</evidence>
<dbReference type="Pfam" id="PF04073">
    <property type="entry name" value="tRNA_edit"/>
    <property type="match status" value="1"/>
</dbReference>
<sequence length="160" mass="17491">MSKKIKTNAMRLLDQQKIFYDVFTYFGDDVDNGVDVAIKMGNDPKQQFKTLVTEAKSGNHYVFLVPVEASLDLKAAAQAVNEKNVHMIKEKELEPLTGYVHGGCSPLGMKTDFPVTIDQSAENFDAIIFSGGKVGLAISVALSDLPQAISDLNFANIVTY</sequence>
<dbReference type="SUPFAM" id="SSF55826">
    <property type="entry name" value="YbaK/ProRS associated domain"/>
    <property type="match status" value="1"/>
</dbReference>
<dbReference type="AlphaFoldDB" id="A0A1W1Y1Z0"/>
<protein>
    <recommendedName>
        <fullName evidence="4">Cys-tRNA(Pro)/Cys-tRNA(Cys) deacylase</fullName>
        <ecNumber evidence="4">4.2.-.-</ecNumber>
    </recommendedName>
</protein>
<keyword evidence="7" id="KW-1185">Reference proteome</keyword>
<dbReference type="Proteomes" id="UP000243884">
    <property type="component" value="Unassembled WGS sequence"/>
</dbReference>
<dbReference type="PANTHER" id="PTHR30411">
    <property type="entry name" value="CYTOPLASMIC PROTEIN"/>
    <property type="match status" value="1"/>
</dbReference>
<dbReference type="InterPro" id="IPR007214">
    <property type="entry name" value="YbaK/aa-tRNA-synth-assoc-dom"/>
</dbReference>
<evidence type="ECO:0000256" key="1">
    <source>
        <dbReference type="ARBA" id="ARBA00009798"/>
    </source>
</evidence>
<evidence type="ECO:0000256" key="2">
    <source>
        <dbReference type="ARBA" id="ARBA00022917"/>
    </source>
</evidence>
<dbReference type="RefSeq" id="WP_200804246.1">
    <property type="nucleotide sequence ID" value="NZ_FWXK01000001.1"/>
</dbReference>
<dbReference type="InterPro" id="IPR036754">
    <property type="entry name" value="YbaK/aa-tRNA-synt-asso_dom_sf"/>
</dbReference>